<feature type="compositionally biased region" description="Basic and acidic residues" evidence="1">
    <location>
        <begin position="160"/>
        <end position="177"/>
    </location>
</feature>
<evidence type="ECO:0000313" key="3">
    <source>
        <dbReference type="EMBL" id="PVI00122.1"/>
    </source>
</evidence>
<dbReference type="Proteomes" id="UP000244855">
    <property type="component" value="Unassembled WGS sequence"/>
</dbReference>
<sequence length="264" mass="29505">MAPSEEDEWEYEYDEEQTEDFYIPIDLANVPELQAPVTEPTQKFGHPWLLKTKLRAFYANRKEAESLQAQSSTYDPRNPESMGEIQLIGLHTPNPLIMYNGQLLSCHWASAIGTDFLFTNSDSETIGDGKPLRSLPDVDLIATSSARLVARVGQLRPKDEVVEKMDKERQEEQHEEFSVPNPNASDESMDARADTDASQDRRAAGDPAPSNFLARLNAAKAKRGDNSRLMVSNSGNGPRLVADRVVLRRSRYESESDDTVMSGT</sequence>
<name>A0A2V1DQI3_9PLEO</name>
<dbReference type="OrthoDB" id="1877767at2759"/>
<feature type="compositionally biased region" description="Basic and acidic residues" evidence="1">
    <location>
        <begin position="189"/>
        <end position="204"/>
    </location>
</feature>
<gene>
    <name evidence="3" type="ORF">DM02DRAFT_410763</name>
</gene>
<dbReference type="EMBL" id="KZ805379">
    <property type="protein sequence ID" value="PVI00122.1"/>
    <property type="molecule type" value="Genomic_DNA"/>
</dbReference>
<accession>A0A2V1DQI3</accession>
<feature type="domain" description="Transcription factor TFIIIC triple barrel" evidence="2">
    <location>
        <begin position="16"/>
        <end position="152"/>
    </location>
</feature>
<dbReference type="Pfam" id="PF10419">
    <property type="entry name" value="TFIIIC_sub6"/>
    <property type="match status" value="1"/>
</dbReference>
<proteinExistence type="predicted"/>
<dbReference type="STRING" id="97972.A0A2V1DQI3"/>
<keyword evidence="4" id="KW-1185">Reference proteome</keyword>
<dbReference type="AlphaFoldDB" id="A0A2V1DQI3"/>
<evidence type="ECO:0000256" key="1">
    <source>
        <dbReference type="SAM" id="MobiDB-lite"/>
    </source>
</evidence>
<evidence type="ECO:0000259" key="2">
    <source>
        <dbReference type="Pfam" id="PF10419"/>
    </source>
</evidence>
<dbReference type="Gene3D" id="2.60.40.4370">
    <property type="match status" value="1"/>
</dbReference>
<feature type="region of interest" description="Disordered" evidence="1">
    <location>
        <begin position="160"/>
        <end position="242"/>
    </location>
</feature>
<organism evidence="3 4">
    <name type="scientific">Periconia macrospinosa</name>
    <dbReference type="NCBI Taxonomy" id="97972"/>
    <lineage>
        <taxon>Eukaryota</taxon>
        <taxon>Fungi</taxon>
        <taxon>Dikarya</taxon>
        <taxon>Ascomycota</taxon>
        <taxon>Pezizomycotina</taxon>
        <taxon>Dothideomycetes</taxon>
        <taxon>Pleosporomycetidae</taxon>
        <taxon>Pleosporales</taxon>
        <taxon>Massarineae</taxon>
        <taxon>Periconiaceae</taxon>
        <taxon>Periconia</taxon>
    </lineage>
</organism>
<dbReference type="InterPro" id="IPR019481">
    <property type="entry name" value="TFIIIC_triple_barrel"/>
</dbReference>
<protein>
    <recommendedName>
        <fullName evidence="2">Transcription factor TFIIIC triple barrel domain-containing protein</fullName>
    </recommendedName>
</protein>
<reference evidence="3 4" key="1">
    <citation type="journal article" date="2018" name="Sci. Rep.">
        <title>Comparative genomics provides insights into the lifestyle and reveals functional heterogeneity of dark septate endophytic fungi.</title>
        <authorList>
            <person name="Knapp D.G."/>
            <person name="Nemeth J.B."/>
            <person name="Barry K."/>
            <person name="Hainaut M."/>
            <person name="Henrissat B."/>
            <person name="Johnson J."/>
            <person name="Kuo A."/>
            <person name="Lim J.H.P."/>
            <person name="Lipzen A."/>
            <person name="Nolan M."/>
            <person name="Ohm R.A."/>
            <person name="Tamas L."/>
            <person name="Grigoriev I.V."/>
            <person name="Spatafora J.W."/>
            <person name="Nagy L.G."/>
            <person name="Kovacs G.M."/>
        </authorList>
    </citation>
    <scope>NUCLEOTIDE SEQUENCE [LARGE SCALE GENOMIC DNA]</scope>
    <source>
        <strain evidence="3 4">DSE2036</strain>
    </source>
</reference>
<evidence type="ECO:0000313" key="4">
    <source>
        <dbReference type="Proteomes" id="UP000244855"/>
    </source>
</evidence>